<evidence type="ECO:0000313" key="2">
    <source>
        <dbReference type="EMBL" id="SFQ80538.1"/>
    </source>
</evidence>
<accession>A0A1I6BHW5</accession>
<dbReference type="AlphaFoldDB" id="A0A1I6BHW5"/>
<gene>
    <name evidence="2" type="ORF">SAMN05421854_1282</name>
</gene>
<proteinExistence type="predicted"/>
<dbReference type="EMBL" id="FOWC01000028">
    <property type="protein sequence ID" value="SFQ80538.1"/>
    <property type="molecule type" value="Genomic_DNA"/>
</dbReference>
<feature type="compositionally biased region" description="Basic residues" evidence="1">
    <location>
        <begin position="268"/>
        <end position="281"/>
    </location>
</feature>
<protein>
    <submittedName>
        <fullName evidence="2">Uncharacterized protein</fullName>
    </submittedName>
</protein>
<feature type="compositionally biased region" description="Basic and acidic residues" evidence="1">
    <location>
        <begin position="258"/>
        <end position="267"/>
    </location>
</feature>
<name>A0A1I6BHW5_9PSEU</name>
<evidence type="ECO:0000313" key="3">
    <source>
        <dbReference type="Proteomes" id="UP000199137"/>
    </source>
</evidence>
<feature type="region of interest" description="Disordered" evidence="1">
    <location>
        <begin position="222"/>
        <end position="281"/>
    </location>
</feature>
<evidence type="ECO:0000256" key="1">
    <source>
        <dbReference type="SAM" id="MobiDB-lite"/>
    </source>
</evidence>
<dbReference type="Proteomes" id="UP000199137">
    <property type="component" value="Unassembled WGS sequence"/>
</dbReference>
<dbReference type="STRING" id="112413.SAMN05421854_1282"/>
<feature type="region of interest" description="Disordered" evidence="1">
    <location>
        <begin position="1"/>
        <end position="23"/>
    </location>
</feature>
<feature type="compositionally biased region" description="Gly residues" evidence="1">
    <location>
        <begin position="1"/>
        <end position="15"/>
    </location>
</feature>
<organism evidence="2 3">
    <name type="scientific">Amycolatopsis rubida</name>
    <dbReference type="NCBI Taxonomy" id="112413"/>
    <lineage>
        <taxon>Bacteria</taxon>
        <taxon>Bacillati</taxon>
        <taxon>Actinomycetota</taxon>
        <taxon>Actinomycetes</taxon>
        <taxon>Pseudonocardiales</taxon>
        <taxon>Pseudonocardiaceae</taxon>
        <taxon>Amycolatopsis</taxon>
    </lineage>
</organism>
<reference evidence="2 3" key="1">
    <citation type="submission" date="2016-10" db="EMBL/GenBank/DDBJ databases">
        <authorList>
            <person name="de Groot N.N."/>
        </authorList>
    </citation>
    <scope>NUCLEOTIDE SEQUENCE [LARGE SCALE GENOMIC DNA]</scope>
    <source>
        <strain evidence="2 3">DSM 44637</strain>
    </source>
</reference>
<feature type="region of interest" description="Disordered" evidence="1">
    <location>
        <begin position="158"/>
        <end position="195"/>
    </location>
</feature>
<sequence length="281" mass="29311">MSPGTGSGTVRGPGGAAEPEPGFRGGRSVRRILFGFVRGAGLAPLRCLACPIGSWASAGCRFLFGFVRGRIWLRFAALLARPGPGRVPVAGSCSASSGGGSGSASLPCLPDRILGECRPPVLVRLRPGPDLAPLRCLACPIGSWASAACRILSGFARRDGEPDRSPPVRTGTASLAEQGPDPASPARGAPPPRPPPCRIGCVSRAEWGMGCVPIGRATASHPAPFPPEARCGPRAHQTGTTRKSRSPESPHWSPEGSFVRRSDGDHRPPRRNPCRNCRGCR</sequence>